<accession>A0AA42XDF1</accession>
<evidence type="ECO:0000313" key="2">
    <source>
        <dbReference type="Proteomes" id="UP001162261"/>
    </source>
</evidence>
<proteinExistence type="predicted"/>
<gene>
    <name evidence="1" type="ORF">N5J46_04880</name>
</gene>
<name>A0AA42XDF1_ACIJO</name>
<dbReference type="Proteomes" id="UP001162261">
    <property type="component" value="Unassembled WGS sequence"/>
</dbReference>
<protein>
    <submittedName>
        <fullName evidence="1">Uncharacterized protein</fullName>
    </submittedName>
</protein>
<comment type="caution">
    <text evidence="1">The sequence shown here is derived from an EMBL/GenBank/DDBJ whole genome shotgun (WGS) entry which is preliminary data.</text>
</comment>
<dbReference type="AlphaFoldDB" id="A0AA42XDF1"/>
<organism evidence="1 2">
    <name type="scientific">Acinetobacter johnsonii</name>
    <dbReference type="NCBI Taxonomy" id="40214"/>
    <lineage>
        <taxon>Bacteria</taxon>
        <taxon>Pseudomonadati</taxon>
        <taxon>Pseudomonadota</taxon>
        <taxon>Gammaproteobacteria</taxon>
        <taxon>Moraxellales</taxon>
        <taxon>Moraxellaceae</taxon>
        <taxon>Acinetobacter</taxon>
    </lineage>
</organism>
<reference evidence="1" key="1">
    <citation type="submission" date="2022-09" db="EMBL/GenBank/DDBJ databases">
        <title>Intensive care unit water sources are persistently colonized with multi-drug resistant bacteria and are the site of extensive horizontal gene transfer of antibiotic resistance genes.</title>
        <authorList>
            <person name="Diorio-Toth L."/>
        </authorList>
    </citation>
    <scope>NUCLEOTIDE SEQUENCE</scope>
    <source>
        <strain evidence="1">GD03649</strain>
    </source>
</reference>
<dbReference type="RefSeq" id="WP_278344870.1">
    <property type="nucleotide sequence ID" value="NZ_JAOCLE010000008.1"/>
</dbReference>
<sequence>MLVLVLLVYTEKYLSKALEEINFLAKNISKDYKVIIVNNNCNLKVDNSIEGNNDHYEFSGWDSAVNLIRDKYKDKVKYIVFANDTFCHHRKWSMYQRLKFSTGFKKFINQKSFGICGEKNSFGEDFFLNDTKLHGWISTYLFILNSSFVLSENFKFNRASETMNYYIDDISEIGITFNHVFDENLAKHLNLWLYPLDNNKGWYKAQSSTPRQKLNKLESILNEKLLTQAIIQSNGKICDINLSFFFRLIKSLKFYFKAG</sequence>
<dbReference type="EMBL" id="JAOCLH010000006">
    <property type="protein sequence ID" value="MDH2171772.1"/>
    <property type="molecule type" value="Genomic_DNA"/>
</dbReference>
<evidence type="ECO:0000313" key="1">
    <source>
        <dbReference type="EMBL" id="MDH2171772.1"/>
    </source>
</evidence>